<dbReference type="EMBL" id="CP017815">
    <property type="protein sequence ID" value="APA06563.1"/>
    <property type="molecule type" value="Genomic_DNA"/>
</dbReference>
<dbReference type="OrthoDB" id="674604at2759"/>
<sequence>MAGTGKSTISRAVAQSFKENNLSGASFFFKRGEGDHGTASKFFTTIAHQLVVKQPQMVQSVKKAIDLDPNIFDKSLAKQFIG</sequence>
<evidence type="ECO:0000313" key="4">
    <source>
        <dbReference type="Proteomes" id="UP000177798"/>
    </source>
</evidence>
<organism evidence="3 4">
    <name type="scientific">Sclerotinia sclerotiorum (strain ATCC 18683 / 1980 / Ss-1)</name>
    <name type="common">White mold</name>
    <name type="synonym">Whetzelinia sclerotiorum</name>
    <dbReference type="NCBI Taxonomy" id="665079"/>
    <lineage>
        <taxon>Eukaryota</taxon>
        <taxon>Fungi</taxon>
        <taxon>Dikarya</taxon>
        <taxon>Ascomycota</taxon>
        <taxon>Pezizomycotina</taxon>
        <taxon>Leotiomycetes</taxon>
        <taxon>Helotiales</taxon>
        <taxon>Sclerotiniaceae</taxon>
        <taxon>Sclerotinia</taxon>
    </lineage>
</organism>
<proteinExistence type="predicted"/>
<reference evidence="4" key="1">
    <citation type="journal article" date="2017" name="Genome Biol. Evol.">
        <title>The complete genome sequence of the phytopathogenic fungus Sclerotinia sclerotiorum reveals insights into the genome architecture of broad host range pathogens.</title>
        <authorList>
            <person name="Derbyshire M."/>
            <person name="Denton-Giles M."/>
            <person name="Hegedus D."/>
            <person name="Seifbarghy S."/>
            <person name="Rollins J."/>
            <person name="van Kan J."/>
            <person name="Seidl M.F."/>
            <person name="Faino L."/>
            <person name="Mbengue M."/>
            <person name="Navaud O."/>
            <person name="Raffaele S."/>
            <person name="Hammond-Kosack K."/>
            <person name="Heard S."/>
            <person name="Oliver R."/>
        </authorList>
    </citation>
    <scope>NUCLEOTIDE SEQUENCE [LARGE SCALE GENOMIC DNA]</scope>
    <source>
        <strain evidence="4">ATCC 18683 / 1980 / Ss-1</strain>
    </source>
</reference>
<dbReference type="AlphaFoldDB" id="A0A1D9PW81"/>
<protein>
    <recommendedName>
        <fullName evidence="2">Nephrocystin 3-like N-terminal domain-containing protein</fullName>
    </recommendedName>
</protein>
<feature type="domain" description="Nephrocystin 3-like N-terminal" evidence="2">
    <location>
        <begin position="2"/>
        <end position="76"/>
    </location>
</feature>
<dbReference type="VEuPathDB" id="FungiDB:sscle_02g013330"/>
<gene>
    <name evidence="3" type="ORF">sscle_02g013330</name>
</gene>
<dbReference type="InterPro" id="IPR056884">
    <property type="entry name" value="NPHP3-like_N"/>
</dbReference>
<dbReference type="Gene3D" id="3.40.50.300">
    <property type="entry name" value="P-loop containing nucleotide triphosphate hydrolases"/>
    <property type="match status" value="1"/>
</dbReference>
<dbReference type="Proteomes" id="UP000177798">
    <property type="component" value="Chromosome 2"/>
</dbReference>
<evidence type="ECO:0000313" key="3">
    <source>
        <dbReference type="EMBL" id="APA06563.1"/>
    </source>
</evidence>
<evidence type="ECO:0000259" key="2">
    <source>
        <dbReference type="Pfam" id="PF24883"/>
    </source>
</evidence>
<dbReference type="RefSeq" id="XP_001586153.1">
    <property type="nucleotide sequence ID" value="XM_001586103.1"/>
</dbReference>
<dbReference type="InterPro" id="IPR027417">
    <property type="entry name" value="P-loop_NTPase"/>
</dbReference>
<name>A0A1D9PW81_SCLS1</name>
<dbReference type="Pfam" id="PF24883">
    <property type="entry name" value="NPHP3_N"/>
    <property type="match status" value="1"/>
</dbReference>
<accession>A0A1D9PW81</accession>
<dbReference type="KEGG" id="ssl:SS1G_12728"/>
<keyword evidence="1" id="KW-0677">Repeat</keyword>
<evidence type="ECO:0000256" key="1">
    <source>
        <dbReference type="ARBA" id="ARBA00022737"/>
    </source>
</evidence>